<dbReference type="Proteomes" id="UP000834106">
    <property type="component" value="Chromosome 13"/>
</dbReference>
<proteinExistence type="predicted"/>
<evidence type="ECO:0000313" key="3">
    <source>
        <dbReference type="Proteomes" id="UP000834106"/>
    </source>
</evidence>
<dbReference type="EMBL" id="OU503048">
    <property type="protein sequence ID" value="CAI9773604.1"/>
    <property type="molecule type" value="Genomic_DNA"/>
</dbReference>
<feature type="transmembrane region" description="Helical" evidence="1">
    <location>
        <begin position="20"/>
        <end position="39"/>
    </location>
</feature>
<dbReference type="AlphaFoldDB" id="A0AAD2E1E5"/>
<reference evidence="2" key="1">
    <citation type="submission" date="2023-05" db="EMBL/GenBank/DDBJ databases">
        <authorList>
            <person name="Huff M."/>
        </authorList>
    </citation>
    <scope>NUCLEOTIDE SEQUENCE</scope>
</reference>
<gene>
    <name evidence="2" type="ORF">FPE_LOCUS21034</name>
</gene>
<dbReference type="InterPro" id="IPR044830">
    <property type="entry name" value="HD-Zip_III"/>
</dbReference>
<keyword evidence="1" id="KW-0812">Transmembrane</keyword>
<dbReference type="PANTHER" id="PTHR45950">
    <property type="entry name" value="HOMEOBOX-LEUCINE ZIPPER PROTEIN ATHB-14"/>
    <property type="match status" value="1"/>
</dbReference>
<protein>
    <submittedName>
        <fullName evidence="2">Uncharacterized protein</fullName>
    </submittedName>
</protein>
<keyword evidence="1" id="KW-1133">Transmembrane helix</keyword>
<evidence type="ECO:0000313" key="2">
    <source>
        <dbReference type="EMBL" id="CAI9773604.1"/>
    </source>
</evidence>
<accession>A0AAD2E1E5</accession>
<name>A0AAD2E1E5_9LAMI</name>
<keyword evidence="3" id="KW-1185">Reference proteome</keyword>
<dbReference type="PANTHER" id="PTHR45950:SF1">
    <property type="entry name" value="HOMEOBOX-LEUCINE ZIPPER PROTEIN ATHB-15"/>
    <property type="match status" value="1"/>
</dbReference>
<keyword evidence="1" id="KW-0472">Membrane</keyword>
<organism evidence="2 3">
    <name type="scientific">Fraxinus pennsylvanica</name>
    <dbReference type="NCBI Taxonomy" id="56036"/>
    <lineage>
        <taxon>Eukaryota</taxon>
        <taxon>Viridiplantae</taxon>
        <taxon>Streptophyta</taxon>
        <taxon>Embryophyta</taxon>
        <taxon>Tracheophyta</taxon>
        <taxon>Spermatophyta</taxon>
        <taxon>Magnoliopsida</taxon>
        <taxon>eudicotyledons</taxon>
        <taxon>Gunneridae</taxon>
        <taxon>Pentapetalae</taxon>
        <taxon>asterids</taxon>
        <taxon>lamiids</taxon>
        <taxon>Lamiales</taxon>
        <taxon>Oleaceae</taxon>
        <taxon>Oleeae</taxon>
        <taxon>Fraxinus</taxon>
    </lineage>
</organism>
<dbReference type="GO" id="GO:0003700">
    <property type="term" value="F:DNA-binding transcription factor activity"/>
    <property type="evidence" value="ECO:0007669"/>
    <property type="project" value="InterPro"/>
</dbReference>
<evidence type="ECO:0000256" key="1">
    <source>
        <dbReference type="SAM" id="Phobius"/>
    </source>
</evidence>
<sequence>MASSRVAHATLKGPNAVKEIVIGIVLGCAAGSVWTMHHWNEQRKVRAFMTCWIKARSLWLLQMNKYSTAVPPRLTLSLTLCISVSIYYIDLPRFTTASAVHYPIHSLPPQFTTTSAALSSTPFLIDAATGHRLTYIASLEQIHSISLLLHFAILLLQLLCNGMDENAVGTCAELIFAPIDASLAGDAPLLPSGFRIILLDLCKENSSPSRTLDSLLLLKLRQQEIKASIGDAVISGATRSVMPIAFQFAFESQMQEKFTTLAQHVCSIISSVQRLTLALSPSHLGTHGGLGSPCGTPEAHVLARWICQSYR</sequence>